<dbReference type="EMBL" id="BNAY01000001">
    <property type="protein sequence ID" value="GHH02109.1"/>
    <property type="molecule type" value="Genomic_DNA"/>
</dbReference>
<dbReference type="Proteomes" id="UP000635387">
    <property type="component" value="Unassembled WGS sequence"/>
</dbReference>
<comment type="caution">
    <text evidence="2">The sequence shown here is derived from an EMBL/GenBank/DDBJ whole genome shotgun (WGS) entry which is preliminary data.</text>
</comment>
<evidence type="ECO:0000313" key="3">
    <source>
        <dbReference type="Proteomes" id="UP000635387"/>
    </source>
</evidence>
<feature type="compositionally biased region" description="Basic and acidic residues" evidence="1">
    <location>
        <begin position="27"/>
        <end position="44"/>
    </location>
</feature>
<feature type="region of interest" description="Disordered" evidence="1">
    <location>
        <begin position="1"/>
        <end position="44"/>
    </location>
</feature>
<accession>A0ABQ3L398</accession>
<evidence type="ECO:0000313" key="2">
    <source>
        <dbReference type="EMBL" id="GHH02109.1"/>
    </source>
</evidence>
<proteinExistence type="predicted"/>
<protein>
    <submittedName>
        <fullName evidence="2">Uncharacterized protein</fullName>
    </submittedName>
</protein>
<sequence length="110" mass="11707">MLVDPHRLPDRGEGPLGARGPLADLAAHADRGDGRAGTERETVGIDEPFRVPEFAAEPDRERLAGVAVPVRGAGDGTGEPEVLLAVREFGDLGVNPARCAERFVDDPQWT</sequence>
<keyword evidence="3" id="KW-1185">Reference proteome</keyword>
<organism evidence="2 3">
    <name type="scientific">Amycolatopsis oliviviridis</name>
    <dbReference type="NCBI Taxonomy" id="1471590"/>
    <lineage>
        <taxon>Bacteria</taxon>
        <taxon>Bacillati</taxon>
        <taxon>Actinomycetota</taxon>
        <taxon>Actinomycetes</taxon>
        <taxon>Pseudonocardiales</taxon>
        <taxon>Pseudonocardiaceae</taxon>
        <taxon>Amycolatopsis</taxon>
    </lineage>
</organism>
<feature type="compositionally biased region" description="Basic and acidic residues" evidence="1">
    <location>
        <begin position="1"/>
        <end position="13"/>
    </location>
</feature>
<evidence type="ECO:0000256" key="1">
    <source>
        <dbReference type="SAM" id="MobiDB-lite"/>
    </source>
</evidence>
<reference evidence="3" key="1">
    <citation type="journal article" date="2019" name="Int. J. Syst. Evol. Microbiol.">
        <title>The Global Catalogue of Microorganisms (GCM) 10K type strain sequencing project: providing services to taxonomists for standard genome sequencing and annotation.</title>
        <authorList>
            <consortium name="The Broad Institute Genomics Platform"/>
            <consortium name="The Broad Institute Genome Sequencing Center for Infectious Disease"/>
            <person name="Wu L."/>
            <person name="Ma J."/>
        </authorList>
    </citation>
    <scope>NUCLEOTIDE SEQUENCE [LARGE SCALE GENOMIC DNA]</scope>
    <source>
        <strain evidence="3">CGMCC 4.7683</strain>
    </source>
</reference>
<gene>
    <name evidence="2" type="ORF">GCM10017790_02860</name>
</gene>
<name>A0ABQ3L398_9PSEU</name>